<feature type="transmembrane region" description="Helical" evidence="1">
    <location>
        <begin position="119"/>
        <end position="139"/>
    </location>
</feature>
<keyword evidence="1" id="KW-0472">Membrane</keyword>
<sequence length="335" mass="37536">MSSFLISLDSVFDGMFYGFVVSTVLFGVTMVQAWIYIRRNRDSWLLRSLVAFLVSLDFTATFLNAQTVHDLLLVNFGNVEELLQTPVTLKAEILISFVVIFVVNVFFAYRIYLLRQIHISVAFFIAAIGTAAFVIGLLASASIVRANATLINDAKFKKYMMISLAISVVSDILSTIAISWSLYKMRTGFKRTDSLVQKFFHFIVGRGLLLALDQISTLIVLSVQNEYNWIPSHFILTRLYVITIVAMLNSRPGIKDDVGSVATNDTSSSESFMLDNCQFGPTQTPGRNQTATTVSEVPTITAEEANRRFLHYYPTPEEKQASTGSFRPEMLYGSR</sequence>
<dbReference type="PANTHER" id="PTHR40465">
    <property type="entry name" value="CHROMOSOME 1, WHOLE GENOME SHOTGUN SEQUENCE"/>
    <property type="match status" value="1"/>
</dbReference>
<proteinExistence type="predicted"/>
<keyword evidence="4" id="KW-1185">Reference proteome</keyword>
<evidence type="ECO:0000259" key="2">
    <source>
        <dbReference type="Pfam" id="PF20152"/>
    </source>
</evidence>
<reference evidence="3" key="1">
    <citation type="journal article" date="2019" name="Environ. Microbiol.">
        <title>Fungal ecological strategies reflected in gene transcription - a case study of two litter decomposers.</title>
        <authorList>
            <person name="Barbi F."/>
            <person name="Kohler A."/>
            <person name="Barry K."/>
            <person name="Baskaran P."/>
            <person name="Daum C."/>
            <person name="Fauchery L."/>
            <person name="Ihrmark K."/>
            <person name="Kuo A."/>
            <person name="LaButti K."/>
            <person name="Lipzen A."/>
            <person name="Morin E."/>
            <person name="Grigoriev I.V."/>
            <person name="Henrissat B."/>
            <person name="Lindahl B."/>
            <person name="Martin F."/>
        </authorList>
    </citation>
    <scope>NUCLEOTIDE SEQUENCE</scope>
    <source>
        <strain evidence="3">JB14</strain>
    </source>
</reference>
<feature type="transmembrane region" description="Helical" evidence="1">
    <location>
        <begin position="44"/>
        <end position="63"/>
    </location>
</feature>
<dbReference type="Proteomes" id="UP000799118">
    <property type="component" value="Unassembled WGS sequence"/>
</dbReference>
<gene>
    <name evidence="3" type="ORF">BT96DRAFT_1019474</name>
</gene>
<dbReference type="AlphaFoldDB" id="A0A6A4HKN4"/>
<feature type="transmembrane region" description="Helical" evidence="1">
    <location>
        <begin position="93"/>
        <end position="112"/>
    </location>
</feature>
<accession>A0A6A4HKN4</accession>
<feature type="domain" description="DUF6534" evidence="2">
    <location>
        <begin position="167"/>
        <end position="251"/>
    </location>
</feature>
<dbReference type="EMBL" id="ML769469">
    <property type="protein sequence ID" value="KAE9399442.1"/>
    <property type="molecule type" value="Genomic_DNA"/>
</dbReference>
<feature type="transmembrane region" description="Helical" evidence="1">
    <location>
        <begin position="15"/>
        <end position="37"/>
    </location>
</feature>
<dbReference type="Pfam" id="PF20152">
    <property type="entry name" value="DUF6534"/>
    <property type="match status" value="1"/>
</dbReference>
<dbReference type="InterPro" id="IPR045339">
    <property type="entry name" value="DUF6534"/>
</dbReference>
<dbReference type="PANTHER" id="PTHR40465:SF1">
    <property type="entry name" value="DUF6534 DOMAIN-CONTAINING PROTEIN"/>
    <property type="match status" value="1"/>
</dbReference>
<evidence type="ECO:0000313" key="3">
    <source>
        <dbReference type="EMBL" id="KAE9399442.1"/>
    </source>
</evidence>
<dbReference type="OrthoDB" id="2864380at2759"/>
<name>A0A6A4HKN4_9AGAR</name>
<keyword evidence="1" id="KW-1133">Transmembrane helix</keyword>
<keyword evidence="1" id="KW-0812">Transmembrane</keyword>
<evidence type="ECO:0000256" key="1">
    <source>
        <dbReference type="SAM" id="Phobius"/>
    </source>
</evidence>
<feature type="transmembrane region" description="Helical" evidence="1">
    <location>
        <begin position="159"/>
        <end position="183"/>
    </location>
</feature>
<protein>
    <recommendedName>
        <fullName evidence="2">DUF6534 domain-containing protein</fullName>
    </recommendedName>
</protein>
<evidence type="ECO:0000313" key="4">
    <source>
        <dbReference type="Proteomes" id="UP000799118"/>
    </source>
</evidence>
<organism evidence="3 4">
    <name type="scientific">Gymnopus androsaceus JB14</name>
    <dbReference type="NCBI Taxonomy" id="1447944"/>
    <lineage>
        <taxon>Eukaryota</taxon>
        <taxon>Fungi</taxon>
        <taxon>Dikarya</taxon>
        <taxon>Basidiomycota</taxon>
        <taxon>Agaricomycotina</taxon>
        <taxon>Agaricomycetes</taxon>
        <taxon>Agaricomycetidae</taxon>
        <taxon>Agaricales</taxon>
        <taxon>Marasmiineae</taxon>
        <taxon>Omphalotaceae</taxon>
        <taxon>Gymnopus</taxon>
    </lineage>
</organism>